<dbReference type="InterPro" id="IPR032508">
    <property type="entry name" value="FecR_C"/>
</dbReference>
<dbReference type="EMBL" id="QNVT01000012">
    <property type="protein sequence ID" value="REC61814.1"/>
    <property type="molecule type" value="Genomic_DNA"/>
</dbReference>
<feature type="domain" description="FecR protein" evidence="2">
    <location>
        <begin position="179"/>
        <end position="274"/>
    </location>
</feature>
<dbReference type="Pfam" id="PF04773">
    <property type="entry name" value="FecR"/>
    <property type="match status" value="1"/>
</dbReference>
<accession>A0A3D9C7T8</accession>
<dbReference type="PANTHER" id="PTHR30273">
    <property type="entry name" value="PERIPLASMIC SIGNAL SENSOR AND SIGMA FACTOR ACTIVATOR FECR-RELATED"/>
    <property type="match status" value="1"/>
</dbReference>
<dbReference type="GO" id="GO:0016989">
    <property type="term" value="F:sigma factor antagonist activity"/>
    <property type="evidence" value="ECO:0007669"/>
    <property type="project" value="TreeGrafter"/>
</dbReference>
<dbReference type="InterPro" id="IPR012373">
    <property type="entry name" value="Ferrdict_sens_TM"/>
</dbReference>
<organism evidence="4 5">
    <name type="scientific">Chryseobacterium pennae</name>
    <dbReference type="NCBI Taxonomy" id="2258962"/>
    <lineage>
        <taxon>Bacteria</taxon>
        <taxon>Pseudomonadati</taxon>
        <taxon>Bacteroidota</taxon>
        <taxon>Flavobacteriia</taxon>
        <taxon>Flavobacteriales</taxon>
        <taxon>Weeksellaceae</taxon>
        <taxon>Chryseobacterium group</taxon>
        <taxon>Chryseobacterium</taxon>
    </lineage>
</organism>
<dbReference type="InterPro" id="IPR006860">
    <property type="entry name" value="FecR"/>
</dbReference>
<dbReference type="Gene3D" id="3.55.50.30">
    <property type="match status" value="1"/>
</dbReference>
<keyword evidence="1" id="KW-1133">Transmembrane helix</keyword>
<dbReference type="PANTHER" id="PTHR30273:SF2">
    <property type="entry name" value="PROTEIN FECR"/>
    <property type="match status" value="1"/>
</dbReference>
<keyword evidence="1" id="KW-0812">Transmembrane</keyword>
<evidence type="ECO:0000313" key="4">
    <source>
        <dbReference type="EMBL" id="REC61814.1"/>
    </source>
</evidence>
<dbReference type="Gene3D" id="2.60.120.1440">
    <property type="match status" value="1"/>
</dbReference>
<gene>
    <name evidence="4" type="ORF">DRF65_13835</name>
</gene>
<evidence type="ECO:0000256" key="1">
    <source>
        <dbReference type="SAM" id="Phobius"/>
    </source>
</evidence>
<evidence type="ECO:0000259" key="2">
    <source>
        <dbReference type="Pfam" id="PF04773"/>
    </source>
</evidence>
<keyword evidence="1" id="KW-0472">Membrane</keyword>
<dbReference type="Pfam" id="PF16344">
    <property type="entry name" value="FecR_C"/>
    <property type="match status" value="1"/>
</dbReference>
<dbReference type="RefSeq" id="WP_115971352.1">
    <property type="nucleotide sequence ID" value="NZ_QNVT01000012.1"/>
</dbReference>
<protein>
    <submittedName>
        <fullName evidence="4">Iron dicitrate transport regulator FecR</fullName>
    </submittedName>
</protein>
<feature type="transmembrane region" description="Helical" evidence="1">
    <location>
        <begin position="93"/>
        <end position="113"/>
    </location>
</feature>
<keyword evidence="5" id="KW-1185">Reference proteome</keyword>
<dbReference type="FunFam" id="2.60.120.1440:FF:000001">
    <property type="entry name" value="Putative anti-sigma factor"/>
    <property type="match status" value="1"/>
</dbReference>
<feature type="domain" description="Protein FecR C-terminal" evidence="3">
    <location>
        <begin position="319"/>
        <end position="386"/>
    </location>
</feature>
<reference evidence="5" key="1">
    <citation type="submission" date="2018-06" db="EMBL/GenBank/DDBJ databases">
        <authorList>
            <person name="Lum Nde A."/>
            <person name="Hugo C."/>
        </authorList>
    </citation>
    <scope>NUCLEOTIDE SEQUENCE [LARGE SCALE GENOMIC DNA]</scope>
    <source>
        <strain evidence="5">1_F178</strain>
    </source>
</reference>
<evidence type="ECO:0000313" key="5">
    <source>
        <dbReference type="Proteomes" id="UP000256686"/>
    </source>
</evidence>
<sequence>MEDRKLIEELTIVPLLTKYVRGEELTALEQKTIDTWVQQSNSNKAVFDGLLAKEPLASDLIEFDTIESGTDNRVNQLNTLLDKRKSNSRWKGWFTAAAVLLAISISSLLYIYFQSNNSLLNTITSVTTKDIDPGKDQAILTFEDGKTIALKGEPIKTDNNGTSYADGTSISKTSVQYATLSTPRKGKYQMTLPDGTKVWLNAESSLKYPTQFTENERVVELQGEGYFEVTHNAKKPFIVNARHQHLKVLGTKFNINSYENENAIQTTLISGKVELSNSQNNTPVILKPGQQGKLFSLSSIYFVDDVDTEVFTAWTRNDFQFTGIPLKEAFKQLERWYDIDVDYSQVPTITVSATISRKKKLSSVLYALEQITNLKFEVQKGRRLTIIK</sequence>
<dbReference type="AlphaFoldDB" id="A0A3D9C7T8"/>
<dbReference type="Proteomes" id="UP000256686">
    <property type="component" value="Unassembled WGS sequence"/>
</dbReference>
<comment type="caution">
    <text evidence="4">The sequence shown here is derived from an EMBL/GenBank/DDBJ whole genome shotgun (WGS) entry which is preliminary data.</text>
</comment>
<proteinExistence type="predicted"/>
<name>A0A3D9C7T8_9FLAO</name>
<evidence type="ECO:0000259" key="3">
    <source>
        <dbReference type="Pfam" id="PF16344"/>
    </source>
</evidence>